<reference evidence="7 8" key="1">
    <citation type="submission" date="2021-10" db="EMBL/GenBank/DDBJ databases">
        <title>Anaerobic single-cell dispensing facilitates the cultivation of human gut bacteria.</title>
        <authorList>
            <person name="Afrizal A."/>
        </authorList>
    </citation>
    <scope>NUCLEOTIDE SEQUENCE [LARGE SCALE GENOMIC DNA]</scope>
    <source>
        <strain evidence="7 8">CLA-AA-H244</strain>
    </source>
</reference>
<dbReference type="PANTHER" id="PTHR31885:SF6">
    <property type="entry name" value="GH04784P"/>
    <property type="match status" value="1"/>
</dbReference>
<dbReference type="RefSeq" id="WP_118496238.1">
    <property type="nucleotide sequence ID" value="NZ_JAJEQF010000014.1"/>
</dbReference>
<comment type="caution">
    <text evidence="7">The sequence shown here is derived from an EMBL/GenBank/DDBJ whole genome shotgun (WGS) entry which is preliminary data.</text>
</comment>
<evidence type="ECO:0000256" key="5">
    <source>
        <dbReference type="ARBA" id="ARBA00023136"/>
    </source>
</evidence>
<dbReference type="GO" id="GO:0016787">
    <property type="term" value="F:hydrolase activity"/>
    <property type="evidence" value="ECO:0007669"/>
    <property type="project" value="TreeGrafter"/>
</dbReference>
<dbReference type="GO" id="GO:0016020">
    <property type="term" value="C:membrane"/>
    <property type="evidence" value="ECO:0007669"/>
    <property type="project" value="UniProtKB-SubCell"/>
</dbReference>
<dbReference type="PANTHER" id="PTHR31885">
    <property type="entry name" value="GH04784P"/>
    <property type="match status" value="1"/>
</dbReference>
<organism evidence="7 8">
    <name type="scientific">Gallintestinimicrobium propionicum</name>
    <dbReference type="NCBI Taxonomy" id="2981770"/>
    <lineage>
        <taxon>Bacteria</taxon>
        <taxon>Bacillati</taxon>
        <taxon>Bacillota</taxon>
        <taxon>Clostridia</taxon>
        <taxon>Lachnospirales</taxon>
        <taxon>Lachnospiraceae</taxon>
        <taxon>Gallintestinimicrobium</taxon>
    </lineage>
</organism>
<evidence type="ECO:0000256" key="3">
    <source>
        <dbReference type="ARBA" id="ARBA00022692"/>
    </source>
</evidence>
<keyword evidence="5 6" id="KW-0472">Membrane</keyword>
<dbReference type="Pfam" id="PF07947">
    <property type="entry name" value="YhhN"/>
    <property type="match status" value="1"/>
</dbReference>
<feature type="transmembrane region" description="Helical" evidence="6">
    <location>
        <begin position="171"/>
        <end position="192"/>
    </location>
</feature>
<evidence type="ECO:0000256" key="1">
    <source>
        <dbReference type="ARBA" id="ARBA00004141"/>
    </source>
</evidence>
<feature type="transmembrane region" description="Helical" evidence="6">
    <location>
        <begin position="113"/>
        <end position="132"/>
    </location>
</feature>
<evidence type="ECO:0000256" key="4">
    <source>
        <dbReference type="ARBA" id="ARBA00022989"/>
    </source>
</evidence>
<accession>A0AAE3AWP5</accession>
<evidence type="ECO:0000256" key="6">
    <source>
        <dbReference type="SAM" id="Phobius"/>
    </source>
</evidence>
<comment type="subcellular location">
    <subcellularLocation>
        <location evidence="1">Membrane</location>
        <topology evidence="1">Multi-pass membrane protein</topology>
    </subcellularLocation>
</comment>
<proteinExistence type="inferred from homology"/>
<keyword evidence="3 6" id="KW-0812">Transmembrane</keyword>
<feature type="transmembrane region" description="Helical" evidence="6">
    <location>
        <begin position="204"/>
        <end position="224"/>
    </location>
</feature>
<keyword evidence="4 6" id="KW-1133">Transmembrane helix</keyword>
<feature type="transmembrane region" description="Helical" evidence="6">
    <location>
        <begin position="42"/>
        <end position="59"/>
    </location>
</feature>
<evidence type="ECO:0000313" key="7">
    <source>
        <dbReference type="EMBL" id="MCC2167482.1"/>
    </source>
</evidence>
<dbReference type="EMBL" id="JAJEQF010000014">
    <property type="protein sequence ID" value="MCC2167482.1"/>
    <property type="molecule type" value="Genomic_DNA"/>
</dbReference>
<comment type="similarity">
    <text evidence="2">Belongs to the TMEM86 family.</text>
</comment>
<feature type="transmembrane region" description="Helical" evidence="6">
    <location>
        <begin position="65"/>
        <end position="81"/>
    </location>
</feature>
<feature type="transmembrane region" description="Helical" evidence="6">
    <location>
        <begin position="12"/>
        <end position="30"/>
    </location>
</feature>
<keyword evidence="8" id="KW-1185">Reference proteome</keyword>
<name>A0AAE3AWP5_9FIRM</name>
<protein>
    <submittedName>
        <fullName evidence="7">Lysoplasmalogenase</fullName>
    </submittedName>
</protein>
<dbReference type="Proteomes" id="UP001199355">
    <property type="component" value="Unassembled WGS sequence"/>
</dbReference>
<dbReference type="InterPro" id="IPR012506">
    <property type="entry name" value="TMEM86B-like"/>
</dbReference>
<feature type="transmembrane region" description="Helical" evidence="6">
    <location>
        <begin position="144"/>
        <end position="165"/>
    </location>
</feature>
<sequence>MEAFRIWLQEEPALFLGAAAALMLMSGSLYERQREHKTTQTLMLKGGTTLIAALVAGAAVWQQNSLAACFVLAATLCCAVADVLLEQIFNFGACVFALGHICYLAAYFSEAHFSIATAVSFVILLAGMYLIHRKQTVGKSGREILAVVAYGLVLSAMTAGAITYCVQQRDFGSMLTAFGAVGFFISDNILIWRLLSGYESRLQGAVLLLFYYGGVFLIAAGQVVG</sequence>
<dbReference type="AlphaFoldDB" id="A0AAE3AWP5"/>
<evidence type="ECO:0000256" key="2">
    <source>
        <dbReference type="ARBA" id="ARBA00007375"/>
    </source>
</evidence>
<evidence type="ECO:0000313" key="8">
    <source>
        <dbReference type="Proteomes" id="UP001199355"/>
    </source>
</evidence>
<gene>
    <name evidence="7" type="ORF">LKD45_07185</name>
</gene>
<feature type="transmembrane region" description="Helical" evidence="6">
    <location>
        <begin position="88"/>
        <end position="107"/>
    </location>
</feature>